<gene>
    <name evidence="2" type="ORF">RJT34_02751</name>
</gene>
<evidence type="ECO:0000313" key="2">
    <source>
        <dbReference type="EMBL" id="KAK7318054.1"/>
    </source>
</evidence>
<protein>
    <submittedName>
        <fullName evidence="2">Uncharacterized protein</fullName>
    </submittedName>
</protein>
<dbReference type="AlphaFoldDB" id="A0AAN9KLM1"/>
<evidence type="ECO:0000313" key="3">
    <source>
        <dbReference type="Proteomes" id="UP001359559"/>
    </source>
</evidence>
<name>A0AAN9KLM1_CLITE</name>
<comment type="caution">
    <text evidence="2">The sequence shown here is derived from an EMBL/GenBank/DDBJ whole genome shotgun (WGS) entry which is preliminary data.</text>
</comment>
<feature type="transmembrane region" description="Helical" evidence="1">
    <location>
        <begin position="15"/>
        <end position="34"/>
    </location>
</feature>
<organism evidence="2 3">
    <name type="scientific">Clitoria ternatea</name>
    <name type="common">Butterfly pea</name>
    <dbReference type="NCBI Taxonomy" id="43366"/>
    <lineage>
        <taxon>Eukaryota</taxon>
        <taxon>Viridiplantae</taxon>
        <taxon>Streptophyta</taxon>
        <taxon>Embryophyta</taxon>
        <taxon>Tracheophyta</taxon>
        <taxon>Spermatophyta</taxon>
        <taxon>Magnoliopsida</taxon>
        <taxon>eudicotyledons</taxon>
        <taxon>Gunneridae</taxon>
        <taxon>Pentapetalae</taxon>
        <taxon>rosids</taxon>
        <taxon>fabids</taxon>
        <taxon>Fabales</taxon>
        <taxon>Fabaceae</taxon>
        <taxon>Papilionoideae</taxon>
        <taxon>50 kb inversion clade</taxon>
        <taxon>NPAAA clade</taxon>
        <taxon>indigoferoid/millettioid clade</taxon>
        <taxon>Phaseoleae</taxon>
        <taxon>Clitoria</taxon>
    </lineage>
</organism>
<sequence length="74" mass="8460">MVKERDSDSGGKKKVIHFISFLCSFSGLWLPWYGKNSILSISLFDLFTSLSPPQLFHHFSLCLSQALFLEGFCR</sequence>
<keyword evidence="3" id="KW-1185">Reference proteome</keyword>
<dbReference type="EMBL" id="JAYKXN010000001">
    <property type="protein sequence ID" value="KAK7318054.1"/>
    <property type="molecule type" value="Genomic_DNA"/>
</dbReference>
<keyword evidence="1" id="KW-0812">Transmembrane</keyword>
<reference evidence="2 3" key="1">
    <citation type="submission" date="2024-01" db="EMBL/GenBank/DDBJ databases">
        <title>The genomes of 5 underutilized Papilionoideae crops provide insights into root nodulation and disease resistance.</title>
        <authorList>
            <person name="Yuan L."/>
        </authorList>
    </citation>
    <scope>NUCLEOTIDE SEQUENCE [LARGE SCALE GENOMIC DNA]</scope>
    <source>
        <strain evidence="2">LY-2023</strain>
        <tissue evidence="2">Leaf</tissue>
    </source>
</reference>
<dbReference type="Proteomes" id="UP001359559">
    <property type="component" value="Unassembled WGS sequence"/>
</dbReference>
<keyword evidence="1" id="KW-1133">Transmembrane helix</keyword>
<accession>A0AAN9KLM1</accession>
<keyword evidence="1" id="KW-0472">Membrane</keyword>
<evidence type="ECO:0000256" key="1">
    <source>
        <dbReference type="SAM" id="Phobius"/>
    </source>
</evidence>
<proteinExistence type="predicted"/>